<protein>
    <submittedName>
        <fullName evidence="2">DUF1801 domain-containing protein</fullName>
    </submittedName>
</protein>
<sequence>MSANQTQPTQISVQTFLDGIDHERKRDEARHLDALFRRVTGKEPVIWGPSMIGYGQYHYKYDSGREGDFLRTGFSPRKAKHSLYLMGGYCDEATGRKNDELLARLGKYSKGASCLYVNKLADVDLDVLEELARLNWDAMNRVYPPG</sequence>
<dbReference type="RefSeq" id="WP_119584435.1">
    <property type="nucleotide sequence ID" value="NZ_CAWODQ010000001.1"/>
</dbReference>
<feature type="domain" description="YdhG-like" evidence="1">
    <location>
        <begin position="25"/>
        <end position="133"/>
    </location>
</feature>
<accession>A0A418NX31</accession>
<dbReference type="InterPro" id="IPR014922">
    <property type="entry name" value="YdhG-like"/>
</dbReference>
<gene>
    <name evidence="2" type="ORF">D2V07_02640</name>
</gene>
<keyword evidence="3" id="KW-1185">Reference proteome</keyword>
<dbReference type="AlphaFoldDB" id="A0A418NX31"/>
<dbReference type="OrthoDB" id="5951444at2"/>
<reference evidence="2 3" key="1">
    <citation type="submission" date="2018-08" db="EMBL/GenBank/DDBJ databases">
        <title>Erythrobacter zhengii sp.nov., a bacterium isolated from deep-sea sediment.</title>
        <authorList>
            <person name="Fang C."/>
            <person name="Wu Y.-H."/>
            <person name="Sun C."/>
            <person name="Wang H."/>
            <person name="Cheng H."/>
            <person name="Meng F.-X."/>
            <person name="Wang C.-S."/>
            <person name="Xu X.-W."/>
        </authorList>
    </citation>
    <scope>NUCLEOTIDE SEQUENCE [LARGE SCALE GENOMIC DNA]</scope>
    <source>
        <strain evidence="2 3">V18</strain>
    </source>
</reference>
<evidence type="ECO:0000313" key="3">
    <source>
        <dbReference type="Proteomes" id="UP000286576"/>
    </source>
</evidence>
<name>A0A418NX31_9SPHN</name>
<dbReference type="Proteomes" id="UP000286576">
    <property type="component" value="Unassembled WGS sequence"/>
</dbReference>
<proteinExistence type="predicted"/>
<evidence type="ECO:0000313" key="2">
    <source>
        <dbReference type="EMBL" id="RIV89156.1"/>
    </source>
</evidence>
<dbReference type="Pfam" id="PF08818">
    <property type="entry name" value="DUF1801"/>
    <property type="match status" value="1"/>
</dbReference>
<dbReference type="EMBL" id="QXFL01000001">
    <property type="protein sequence ID" value="RIV89156.1"/>
    <property type="molecule type" value="Genomic_DNA"/>
</dbReference>
<comment type="caution">
    <text evidence="2">The sequence shown here is derived from an EMBL/GenBank/DDBJ whole genome shotgun (WGS) entry which is preliminary data.</text>
</comment>
<dbReference type="SUPFAM" id="SSF159888">
    <property type="entry name" value="YdhG-like"/>
    <property type="match status" value="1"/>
</dbReference>
<evidence type="ECO:0000259" key="1">
    <source>
        <dbReference type="Pfam" id="PF08818"/>
    </source>
</evidence>
<organism evidence="2 3">
    <name type="scientific">Aurantiacibacter zhengii</name>
    <dbReference type="NCBI Taxonomy" id="2307003"/>
    <lineage>
        <taxon>Bacteria</taxon>
        <taxon>Pseudomonadati</taxon>
        <taxon>Pseudomonadota</taxon>
        <taxon>Alphaproteobacteria</taxon>
        <taxon>Sphingomonadales</taxon>
        <taxon>Erythrobacteraceae</taxon>
        <taxon>Aurantiacibacter</taxon>
    </lineage>
</organism>